<accession>A0A1V9G879</accession>
<evidence type="ECO:0000313" key="4">
    <source>
        <dbReference type="EMBL" id="OQP66861.1"/>
    </source>
</evidence>
<feature type="signal peptide" evidence="2">
    <location>
        <begin position="1"/>
        <end position="25"/>
    </location>
</feature>
<keyword evidence="1" id="KW-0175">Coiled coil</keyword>
<feature type="coiled-coil region" evidence="1">
    <location>
        <begin position="423"/>
        <end position="460"/>
    </location>
</feature>
<dbReference type="InterPro" id="IPR011049">
    <property type="entry name" value="Serralysin-like_metalloprot_C"/>
</dbReference>
<gene>
    <name evidence="4" type="ORF">A3860_00385</name>
</gene>
<organism evidence="4 5">
    <name type="scientific">Niastella vici</name>
    <dbReference type="NCBI Taxonomy" id="1703345"/>
    <lineage>
        <taxon>Bacteria</taxon>
        <taxon>Pseudomonadati</taxon>
        <taxon>Bacteroidota</taxon>
        <taxon>Chitinophagia</taxon>
        <taxon>Chitinophagales</taxon>
        <taxon>Chitinophagaceae</taxon>
        <taxon>Niastella</taxon>
    </lineage>
</organism>
<dbReference type="Proteomes" id="UP000192796">
    <property type="component" value="Unassembled WGS sequence"/>
</dbReference>
<dbReference type="PROSITE" id="PS51688">
    <property type="entry name" value="ICA"/>
    <property type="match status" value="1"/>
</dbReference>
<proteinExistence type="predicted"/>
<comment type="caution">
    <text evidence="4">The sequence shown here is derived from an EMBL/GenBank/DDBJ whole genome shotgun (WGS) entry which is preliminary data.</text>
</comment>
<dbReference type="Pfam" id="PF13884">
    <property type="entry name" value="Peptidase_S74"/>
    <property type="match status" value="1"/>
</dbReference>
<dbReference type="Gene3D" id="2.150.10.10">
    <property type="entry name" value="Serralysin-like metalloprotease, C-terminal"/>
    <property type="match status" value="1"/>
</dbReference>
<protein>
    <recommendedName>
        <fullName evidence="3">Peptidase S74 domain-containing protein</fullName>
    </recommendedName>
</protein>
<dbReference type="InterPro" id="IPR030392">
    <property type="entry name" value="S74_ICA"/>
</dbReference>
<feature type="chain" id="PRO_5012280365" description="Peptidase S74 domain-containing protein" evidence="2">
    <location>
        <begin position="26"/>
        <end position="460"/>
    </location>
</feature>
<sequence length="460" mass="48851">MYFMKTIKPLLLLVLGHFIMNAATAQSVAINTDGSAADATAILDVKSTSKGMLIPRMTTAQRTGIATPATGLLVFDTDTNAFWYYNGTGWTKLDMAGNNWSTTGNSGTTIGTNFIGTTDDIPFTVKVNNQVAGYVSSTVNPGRNNTSWGYLGLGQNTTGRKNVAIGSQALMANTTGQNNTALGYQALMSVTTGNGNTAFGSQALFYNLSAGNTAIGVQSLFTNTNGYNNVGVGISSMALSTSGSYNTGIGGNSLISLTTGVDNTGIGYGADVSSGALTNATAIGCTAIVDASNKVRIGNSAVTVIEGQVPFTTPSDGRFKYNIKEDVKGLDFILQLRPVTYQFDVQRFDASMKGDANNMAHPVNNVLQTSYNEAAAIRRTGFIAQEVEQAAIKTGYDFSGINKPKNAADHYSLSYESFVVPLVKAVQEQNKQIEELKKTITMQQKALEELTTRLEKLEQQ</sequence>
<evidence type="ECO:0000259" key="3">
    <source>
        <dbReference type="PROSITE" id="PS51688"/>
    </source>
</evidence>
<dbReference type="EMBL" id="LVYD01000001">
    <property type="protein sequence ID" value="OQP66861.1"/>
    <property type="molecule type" value="Genomic_DNA"/>
</dbReference>
<dbReference type="AlphaFoldDB" id="A0A1V9G879"/>
<feature type="domain" description="Peptidase S74" evidence="3">
    <location>
        <begin position="315"/>
        <end position="440"/>
    </location>
</feature>
<keyword evidence="5" id="KW-1185">Reference proteome</keyword>
<evidence type="ECO:0000256" key="2">
    <source>
        <dbReference type="SAM" id="SignalP"/>
    </source>
</evidence>
<dbReference type="STRING" id="1703345.A3860_00385"/>
<reference evidence="4 5" key="1">
    <citation type="submission" date="2016-03" db="EMBL/GenBank/DDBJ databases">
        <title>Niastella vici sp. nov., isolated from farmland soil.</title>
        <authorList>
            <person name="Chen L."/>
            <person name="Wang D."/>
            <person name="Yang S."/>
            <person name="Wang G."/>
        </authorList>
    </citation>
    <scope>NUCLEOTIDE SEQUENCE [LARGE SCALE GENOMIC DNA]</scope>
    <source>
        <strain evidence="4 5">DJ57</strain>
    </source>
</reference>
<evidence type="ECO:0000313" key="5">
    <source>
        <dbReference type="Proteomes" id="UP000192796"/>
    </source>
</evidence>
<name>A0A1V9G879_9BACT</name>
<evidence type="ECO:0000256" key="1">
    <source>
        <dbReference type="SAM" id="Coils"/>
    </source>
</evidence>
<keyword evidence="2" id="KW-0732">Signal</keyword>